<gene>
    <name evidence="1" type="ORF">LCGC14_1852430</name>
</gene>
<organism evidence="1">
    <name type="scientific">marine sediment metagenome</name>
    <dbReference type="NCBI Taxonomy" id="412755"/>
    <lineage>
        <taxon>unclassified sequences</taxon>
        <taxon>metagenomes</taxon>
        <taxon>ecological metagenomes</taxon>
    </lineage>
</organism>
<sequence length="52" mass="6276">MERQAIHTRIVIEKEVYTELKRRVRKQGVLIGHFIGDAIKEKLEREKEKEDE</sequence>
<accession>A0A0F9IPH8</accession>
<comment type="caution">
    <text evidence="1">The sequence shown here is derived from an EMBL/GenBank/DDBJ whole genome shotgun (WGS) entry which is preliminary data.</text>
</comment>
<protein>
    <submittedName>
        <fullName evidence="1">Uncharacterized protein</fullName>
    </submittedName>
</protein>
<name>A0A0F9IPH8_9ZZZZ</name>
<dbReference type="EMBL" id="LAZR01018623">
    <property type="protein sequence ID" value="KKL95650.1"/>
    <property type="molecule type" value="Genomic_DNA"/>
</dbReference>
<dbReference type="AlphaFoldDB" id="A0A0F9IPH8"/>
<reference evidence="1" key="1">
    <citation type="journal article" date="2015" name="Nature">
        <title>Complex archaea that bridge the gap between prokaryotes and eukaryotes.</title>
        <authorList>
            <person name="Spang A."/>
            <person name="Saw J.H."/>
            <person name="Jorgensen S.L."/>
            <person name="Zaremba-Niedzwiedzka K."/>
            <person name="Martijn J."/>
            <person name="Lind A.E."/>
            <person name="van Eijk R."/>
            <person name="Schleper C."/>
            <person name="Guy L."/>
            <person name="Ettema T.J."/>
        </authorList>
    </citation>
    <scope>NUCLEOTIDE SEQUENCE</scope>
</reference>
<evidence type="ECO:0000313" key="1">
    <source>
        <dbReference type="EMBL" id="KKL95650.1"/>
    </source>
</evidence>
<proteinExistence type="predicted"/>